<evidence type="ECO:0000256" key="1">
    <source>
        <dbReference type="SAM" id="Phobius"/>
    </source>
</evidence>
<organism evidence="3 4">
    <name type="scientific">Epibacterium ulvae</name>
    <dbReference type="NCBI Taxonomy" id="1156985"/>
    <lineage>
        <taxon>Bacteria</taxon>
        <taxon>Pseudomonadati</taxon>
        <taxon>Pseudomonadota</taxon>
        <taxon>Alphaproteobacteria</taxon>
        <taxon>Rhodobacterales</taxon>
        <taxon>Roseobacteraceae</taxon>
        <taxon>Epibacterium</taxon>
    </lineage>
</organism>
<evidence type="ECO:0000313" key="3">
    <source>
        <dbReference type="EMBL" id="SCZ70393.1"/>
    </source>
</evidence>
<name>A0A1G5R8I1_9RHOB</name>
<dbReference type="OrthoDB" id="7360463at2"/>
<evidence type="ECO:0000313" key="4">
    <source>
        <dbReference type="Proteomes" id="UP000198767"/>
    </source>
</evidence>
<dbReference type="Pfam" id="PF09835">
    <property type="entry name" value="DUF2062"/>
    <property type="match status" value="1"/>
</dbReference>
<gene>
    <name evidence="3" type="ORF">SAMN04488118_110118</name>
</gene>
<feature type="transmembrane region" description="Helical" evidence="1">
    <location>
        <begin position="159"/>
        <end position="185"/>
    </location>
</feature>
<keyword evidence="1" id="KW-0472">Membrane</keyword>
<feature type="transmembrane region" description="Helical" evidence="1">
    <location>
        <begin position="50"/>
        <end position="73"/>
    </location>
</feature>
<dbReference type="STRING" id="1156985.SAMN04488118_110118"/>
<keyword evidence="1" id="KW-1133">Transmembrane helix</keyword>
<accession>A0A1G5R8I1</accession>
<dbReference type="RefSeq" id="WP_090220338.1">
    <property type="nucleotide sequence ID" value="NZ_CANMPF010000010.1"/>
</dbReference>
<keyword evidence="1" id="KW-0812">Transmembrane</keyword>
<feature type="domain" description="DUF2062" evidence="2">
    <location>
        <begin position="27"/>
        <end position="193"/>
    </location>
</feature>
<dbReference type="Proteomes" id="UP000198767">
    <property type="component" value="Unassembled WGS sequence"/>
</dbReference>
<dbReference type="PANTHER" id="PTHR40547:SF1">
    <property type="entry name" value="SLL0298 PROTEIN"/>
    <property type="match status" value="1"/>
</dbReference>
<evidence type="ECO:0000259" key="2">
    <source>
        <dbReference type="Pfam" id="PF09835"/>
    </source>
</evidence>
<dbReference type="AlphaFoldDB" id="A0A1G5R8I1"/>
<protein>
    <recommendedName>
        <fullName evidence="2">DUF2062 domain-containing protein</fullName>
    </recommendedName>
</protein>
<keyword evidence="4" id="KW-1185">Reference proteome</keyword>
<proteinExistence type="predicted"/>
<dbReference type="InterPro" id="IPR018639">
    <property type="entry name" value="DUF2062"/>
</dbReference>
<sequence>MVFKRRDKRSLLRVIADFVWPRGGWARAFLYVKYRVRRLPDSPERIARGVWAGMFTTFTPFYGVHFFIAAFLARAMNGNILAALSSTFFGNPLTYVPIGVISLQTGHWILGTEFDDEVDASLVSKFLAAGHDLKNNLLSLFSDRPVDWSGLRLFYDEVFFPYMIGGLIPGVVAGTVGYLICLPLIRAYQQRRRAKIKAKFEAIKRAAALVELEQGAQSIAKASAPDAVSLRKAN</sequence>
<dbReference type="PANTHER" id="PTHR40547">
    <property type="entry name" value="SLL0298 PROTEIN"/>
    <property type="match status" value="1"/>
</dbReference>
<reference evidence="3 4" key="1">
    <citation type="submission" date="2016-10" db="EMBL/GenBank/DDBJ databases">
        <authorList>
            <person name="de Groot N.N."/>
        </authorList>
    </citation>
    <scope>NUCLEOTIDE SEQUENCE [LARGE SCALE GENOMIC DNA]</scope>
    <source>
        <strain evidence="3 4">U95</strain>
    </source>
</reference>
<feature type="transmembrane region" description="Helical" evidence="1">
    <location>
        <begin position="80"/>
        <end position="103"/>
    </location>
</feature>
<dbReference type="EMBL" id="FMWG01000010">
    <property type="protein sequence ID" value="SCZ70393.1"/>
    <property type="molecule type" value="Genomic_DNA"/>
</dbReference>